<dbReference type="Proteomes" id="UP000887159">
    <property type="component" value="Unassembled WGS sequence"/>
</dbReference>
<protein>
    <recommendedName>
        <fullName evidence="3">RNase H type-1 domain-containing protein</fullName>
    </recommendedName>
</protein>
<dbReference type="AlphaFoldDB" id="A0A8X7BLH1"/>
<accession>A0A8X7BLH1</accession>
<sequence>MEHMIIEKGLRGESRVVWLGQRKQVCLHECVPGNEAADELAGRGWDLSNPSSSVSSHSEIHSLHRTKTNVTWRNSPAHHWYAARSPGLSLQCRSSRAHQTSLARFRSSHLRDFSMCSCLPGKVVSPLKWGCAPQLEKHCSSMRLLVQLGRFGKTFGLQTVESKISCLDPPPPLPVPFLPK</sequence>
<evidence type="ECO:0000313" key="1">
    <source>
        <dbReference type="EMBL" id="GFY34757.1"/>
    </source>
</evidence>
<keyword evidence="2" id="KW-1185">Reference proteome</keyword>
<evidence type="ECO:0008006" key="3">
    <source>
        <dbReference type="Google" id="ProtNLM"/>
    </source>
</evidence>
<reference evidence="1" key="1">
    <citation type="submission" date="2020-08" db="EMBL/GenBank/DDBJ databases">
        <title>Multicomponent nature underlies the extraordinary mechanical properties of spider dragline silk.</title>
        <authorList>
            <person name="Kono N."/>
            <person name="Nakamura H."/>
            <person name="Mori M."/>
            <person name="Yoshida Y."/>
            <person name="Ohtoshi R."/>
            <person name="Malay A.D."/>
            <person name="Moran D.A.P."/>
            <person name="Tomita M."/>
            <person name="Numata K."/>
            <person name="Arakawa K."/>
        </authorList>
    </citation>
    <scope>NUCLEOTIDE SEQUENCE</scope>
</reference>
<proteinExistence type="predicted"/>
<gene>
    <name evidence="1" type="primary">NCL1_44662</name>
    <name evidence="1" type="ORF">TNCV_844561</name>
</gene>
<name>A0A8X7BLH1_TRICX</name>
<evidence type="ECO:0000313" key="2">
    <source>
        <dbReference type="Proteomes" id="UP000887159"/>
    </source>
</evidence>
<organism evidence="1 2">
    <name type="scientific">Trichonephila clavipes</name>
    <name type="common">Golden silk orbweaver</name>
    <name type="synonym">Nephila clavipes</name>
    <dbReference type="NCBI Taxonomy" id="2585209"/>
    <lineage>
        <taxon>Eukaryota</taxon>
        <taxon>Metazoa</taxon>
        <taxon>Ecdysozoa</taxon>
        <taxon>Arthropoda</taxon>
        <taxon>Chelicerata</taxon>
        <taxon>Arachnida</taxon>
        <taxon>Araneae</taxon>
        <taxon>Araneomorphae</taxon>
        <taxon>Entelegynae</taxon>
        <taxon>Araneoidea</taxon>
        <taxon>Nephilidae</taxon>
        <taxon>Trichonephila</taxon>
    </lineage>
</organism>
<dbReference type="EMBL" id="BMAU01021428">
    <property type="protein sequence ID" value="GFY34757.1"/>
    <property type="molecule type" value="Genomic_DNA"/>
</dbReference>
<comment type="caution">
    <text evidence="1">The sequence shown here is derived from an EMBL/GenBank/DDBJ whole genome shotgun (WGS) entry which is preliminary data.</text>
</comment>